<organism evidence="2">
    <name type="scientific">Anopheles braziliensis</name>
    <dbReference type="NCBI Taxonomy" id="58242"/>
    <lineage>
        <taxon>Eukaryota</taxon>
        <taxon>Metazoa</taxon>
        <taxon>Ecdysozoa</taxon>
        <taxon>Arthropoda</taxon>
        <taxon>Hexapoda</taxon>
        <taxon>Insecta</taxon>
        <taxon>Pterygota</taxon>
        <taxon>Neoptera</taxon>
        <taxon>Endopterygota</taxon>
        <taxon>Diptera</taxon>
        <taxon>Nematocera</taxon>
        <taxon>Culicoidea</taxon>
        <taxon>Culicidae</taxon>
        <taxon>Anophelinae</taxon>
        <taxon>Anopheles</taxon>
    </lineage>
</organism>
<feature type="transmembrane region" description="Helical" evidence="1">
    <location>
        <begin position="23"/>
        <end position="43"/>
    </location>
</feature>
<proteinExistence type="predicted"/>
<evidence type="ECO:0000256" key="1">
    <source>
        <dbReference type="SAM" id="Phobius"/>
    </source>
</evidence>
<sequence>MWSACCRGRHRHRRWPTAITEGWILFLAIHPSAGVLCVSVCFGPGSFGARHSMCLCARTPRTRALSPTLA</sequence>
<keyword evidence="1" id="KW-0812">Transmembrane</keyword>
<protein>
    <submittedName>
        <fullName evidence="2">Putative secreted peptide</fullName>
    </submittedName>
</protein>
<keyword evidence="1" id="KW-1133">Transmembrane helix</keyword>
<evidence type="ECO:0000313" key="2">
    <source>
        <dbReference type="EMBL" id="MBW32686.1"/>
    </source>
</evidence>
<dbReference type="AlphaFoldDB" id="A0A2M3ZVV2"/>
<name>A0A2M3ZVV2_9DIPT</name>
<keyword evidence="1" id="KW-0472">Membrane</keyword>
<accession>A0A2M3ZVV2</accession>
<dbReference type="EMBL" id="GGFM01011935">
    <property type="protein sequence ID" value="MBW32686.1"/>
    <property type="molecule type" value="Transcribed_RNA"/>
</dbReference>
<reference evidence="2" key="1">
    <citation type="submission" date="2018-01" db="EMBL/GenBank/DDBJ databases">
        <title>An insight into the sialome of Amazonian anophelines.</title>
        <authorList>
            <person name="Ribeiro J.M."/>
            <person name="Scarpassa V."/>
            <person name="Calvo E."/>
        </authorList>
    </citation>
    <scope>NUCLEOTIDE SEQUENCE</scope>
    <source>
        <tissue evidence="2">Salivary glands</tissue>
    </source>
</reference>